<protein>
    <submittedName>
        <fullName evidence="2">VWFA-related protein</fullName>
    </submittedName>
</protein>
<organism evidence="2 3">
    <name type="scientific">Granulicella aggregans</name>
    <dbReference type="NCBI Taxonomy" id="474949"/>
    <lineage>
        <taxon>Bacteria</taxon>
        <taxon>Pseudomonadati</taxon>
        <taxon>Acidobacteriota</taxon>
        <taxon>Terriglobia</taxon>
        <taxon>Terriglobales</taxon>
        <taxon>Acidobacteriaceae</taxon>
        <taxon>Granulicella</taxon>
    </lineage>
</organism>
<keyword evidence="3" id="KW-1185">Reference proteome</keyword>
<reference evidence="2 3" key="1">
    <citation type="submission" date="2020-08" db="EMBL/GenBank/DDBJ databases">
        <title>Genomic Encyclopedia of Type Strains, Phase IV (KMG-V): Genome sequencing to study the core and pangenomes of soil and plant-associated prokaryotes.</title>
        <authorList>
            <person name="Whitman W."/>
        </authorList>
    </citation>
    <scope>NUCLEOTIDE SEQUENCE [LARGE SCALE GENOMIC DNA]</scope>
    <source>
        <strain evidence="2 3">M8UP14</strain>
    </source>
</reference>
<gene>
    <name evidence="2" type="ORF">HDF16_005784</name>
</gene>
<feature type="chain" id="PRO_5030618768" evidence="1">
    <location>
        <begin position="24"/>
        <end position="341"/>
    </location>
</feature>
<accession>A0A7W7ZJU3</accession>
<evidence type="ECO:0000313" key="2">
    <source>
        <dbReference type="EMBL" id="MBB5061048.1"/>
    </source>
</evidence>
<evidence type="ECO:0000313" key="3">
    <source>
        <dbReference type="Proteomes" id="UP000540989"/>
    </source>
</evidence>
<name>A0A7W7ZJU3_9BACT</name>
<dbReference type="EMBL" id="JACHIP010000026">
    <property type="protein sequence ID" value="MBB5061048.1"/>
    <property type="molecule type" value="Genomic_DNA"/>
</dbReference>
<dbReference type="SUPFAM" id="SSF53300">
    <property type="entry name" value="vWA-like"/>
    <property type="match status" value="1"/>
</dbReference>
<keyword evidence="1" id="KW-0732">Signal</keyword>
<sequence length="341" mass="35717">MNLRAAIAIGCMTLAAQESFVLAQLSTPQGSQTPSLTAHSTLVLVPALVRTKSGNLVFTLTFEDFVLTDDGVPQKLTLEQDAGGEPLAVVLAVETGGAGARELDKLGALAPMIESVVGNIPHKIAVVAFDSKPALTQDFTPSTEATAAAIHDLSSGDDGAAILDGLGFSVDLLRKQPSEYRRAILLISESVDRGSHLKLEDALRTISDTNTAIYSVGFSTGRSEAAHYGSRELPTQRIQSNGSWLALENPNSNPSNGCMGKETSPDSGNITKGQRYDCLALLAPPLAIAKMAAIAATDGLRRNIPETVANLTGGEYFKLTDSKSLARSLKVSPTTSPIATS</sequence>
<proteinExistence type="predicted"/>
<feature type="signal peptide" evidence="1">
    <location>
        <begin position="1"/>
        <end position="23"/>
    </location>
</feature>
<comment type="caution">
    <text evidence="2">The sequence shown here is derived from an EMBL/GenBank/DDBJ whole genome shotgun (WGS) entry which is preliminary data.</text>
</comment>
<dbReference type="InterPro" id="IPR036465">
    <property type="entry name" value="vWFA_dom_sf"/>
</dbReference>
<dbReference type="Proteomes" id="UP000540989">
    <property type="component" value="Unassembled WGS sequence"/>
</dbReference>
<dbReference type="RefSeq" id="WP_246410338.1">
    <property type="nucleotide sequence ID" value="NZ_JACHIP010000026.1"/>
</dbReference>
<evidence type="ECO:0000256" key="1">
    <source>
        <dbReference type="SAM" id="SignalP"/>
    </source>
</evidence>
<dbReference type="AlphaFoldDB" id="A0A7W7ZJU3"/>
<dbReference type="Gene3D" id="3.40.50.410">
    <property type="entry name" value="von Willebrand factor, type A domain"/>
    <property type="match status" value="1"/>
</dbReference>